<dbReference type="PANTHER" id="PTHR15680">
    <property type="entry name" value="RIBOSOMAL PROTEIN L19"/>
    <property type="match status" value="1"/>
</dbReference>
<dbReference type="InterPro" id="IPR001857">
    <property type="entry name" value="Ribosomal_bL19"/>
</dbReference>
<dbReference type="InterPro" id="IPR008991">
    <property type="entry name" value="Translation_prot_SH3-like_sf"/>
</dbReference>
<dbReference type="EMBL" id="CP111017">
    <property type="protein sequence ID" value="WAR07296.1"/>
    <property type="molecule type" value="Genomic_DNA"/>
</dbReference>
<gene>
    <name evidence="3" type="ORF">MAR_017254</name>
</gene>
<organism evidence="3 4">
    <name type="scientific">Mya arenaria</name>
    <name type="common">Soft-shell clam</name>
    <dbReference type="NCBI Taxonomy" id="6604"/>
    <lineage>
        <taxon>Eukaryota</taxon>
        <taxon>Metazoa</taxon>
        <taxon>Spiralia</taxon>
        <taxon>Lophotrochozoa</taxon>
        <taxon>Mollusca</taxon>
        <taxon>Bivalvia</taxon>
        <taxon>Autobranchia</taxon>
        <taxon>Heteroconchia</taxon>
        <taxon>Euheterodonta</taxon>
        <taxon>Imparidentia</taxon>
        <taxon>Neoheterodontei</taxon>
        <taxon>Myida</taxon>
        <taxon>Myoidea</taxon>
        <taxon>Myidae</taxon>
        <taxon>Mya</taxon>
    </lineage>
</organism>
<keyword evidence="4" id="KW-1185">Reference proteome</keyword>
<accession>A0ABY7EEN7</accession>
<dbReference type="Proteomes" id="UP001164746">
    <property type="component" value="Chromosome 6"/>
</dbReference>
<evidence type="ECO:0000313" key="3">
    <source>
        <dbReference type="EMBL" id="WAR07296.1"/>
    </source>
</evidence>
<proteinExistence type="predicted"/>
<reference evidence="3" key="1">
    <citation type="submission" date="2022-11" db="EMBL/GenBank/DDBJ databases">
        <title>Centuries of genome instability and evolution in soft-shell clam transmissible cancer (bioRxiv).</title>
        <authorList>
            <person name="Hart S.F.M."/>
            <person name="Yonemitsu M.A."/>
            <person name="Giersch R.M."/>
            <person name="Beal B.F."/>
            <person name="Arriagada G."/>
            <person name="Davis B.W."/>
            <person name="Ostrander E.A."/>
            <person name="Goff S.P."/>
            <person name="Metzger M.J."/>
        </authorList>
    </citation>
    <scope>NUCLEOTIDE SEQUENCE</scope>
    <source>
        <strain evidence="3">MELC-2E11</strain>
        <tissue evidence="3">Siphon/mantle</tissue>
    </source>
</reference>
<evidence type="ECO:0000256" key="1">
    <source>
        <dbReference type="ARBA" id="ARBA00035288"/>
    </source>
</evidence>
<evidence type="ECO:0000256" key="2">
    <source>
        <dbReference type="ARBA" id="ARBA00035359"/>
    </source>
</evidence>
<sequence>MQSTKISKLTPALLPLISDGCLCPRRCYQSHRIRSQTLERHRTSPLNADKEKYVPETLQNVDKRPPNAKFLEQNPEFLPRPDWAYRDRLCEMLERRDMYSRRRNIIIPEFYVGSVLAVTVADKNEPGKSSRPVIQKIEVIRLEKRLDKELFYLRDCPHEFSYFPQDMEPAIIHKGMDVPVNQLKVKLNMRPWSQRWERHELQGVEPFTGWKDKKQKDKIERLKNHPQVQKPWEKHDIMKHYRESINPVDTKSIYAEVEENSKDWKVKTDPSDTKEDK</sequence>
<dbReference type="PANTHER" id="PTHR15680:SF9">
    <property type="entry name" value="LARGE RIBOSOMAL SUBUNIT PROTEIN BL19M"/>
    <property type="match status" value="1"/>
</dbReference>
<name>A0ABY7EEN7_MYAAR</name>
<protein>
    <recommendedName>
        <fullName evidence="1">Large ribosomal subunit protein bL19m</fullName>
    </recommendedName>
    <alternativeName>
        <fullName evidence="2">39S ribosomal protein L19, mitochondrial</fullName>
    </alternativeName>
</protein>
<dbReference type="SUPFAM" id="SSF50104">
    <property type="entry name" value="Translation proteins SH3-like domain"/>
    <property type="match status" value="1"/>
</dbReference>
<evidence type="ECO:0000313" key="4">
    <source>
        <dbReference type="Proteomes" id="UP001164746"/>
    </source>
</evidence>